<feature type="domain" description="Polymerase nucleotidyl transferase" evidence="1">
    <location>
        <begin position="26"/>
        <end position="68"/>
    </location>
</feature>
<dbReference type="InterPro" id="IPR043519">
    <property type="entry name" value="NT_sf"/>
</dbReference>
<dbReference type="RefSeq" id="WP_012608964.1">
    <property type="nucleotide sequence ID" value="NC_011766.1"/>
</dbReference>
<dbReference type="Pfam" id="PF01909">
    <property type="entry name" value="NTP_transf_2"/>
    <property type="match status" value="1"/>
</dbReference>
<sequence>MKRIQPQTTPEFREVVYTPDHWELLKKLREKAVELLKIFVDNGLNAYVHGSIARGDVWRGSDIDVFIPDTIPSYIIETILEKHGVKPYERVIIMATPSNTPKAYIILDQEERISVSFPLLKLKPREYEFYRFGGVLGYNGILEGKRVPGVNKSLIFIDPTIKGHYELPVKGFEEYVARRLDISIETVLERERVLTRRSSIGRTGVFIKYYLASDETFEDALRELSRENGVLRRMLSTK</sequence>
<dbReference type="InterPro" id="IPR009185">
    <property type="entry name" value="Nucleotidl_trans"/>
</dbReference>
<dbReference type="Proteomes" id="UP000006903">
    <property type="component" value="Chromosome"/>
</dbReference>
<dbReference type="HOGENOM" id="CLU_1217517_0_0_2"/>
<accession>B8D692</accession>
<dbReference type="GO" id="GO:0016779">
    <property type="term" value="F:nucleotidyltransferase activity"/>
    <property type="evidence" value="ECO:0007669"/>
    <property type="project" value="InterPro"/>
</dbReference>
<name>B8D692_DESA1</name>
<dbReference type="KEGG" id="dka:DKAM_1297"/>
<dbReference type="GeneID" id="7171845"/>
<organism evidence="2 3">
    <name type="scientific">Desulfurococcus amylolyticus (strain DSM 18924 / JCM 16383 / VKM B-2413 / 1221n)</name>
    <name type="common">Desulfurococcus kamchatkensis</name>
    <dbReference type="NCBI Taxonomy" id="490899"/>
    <lineage>
        <taxon>Archaea</taxon>
        <taxon>Thermoproteota</taxon>
        <taxon>Thermoprotei</taxon>
        <taxon>Desulfurococcales</taxon>
        <taxon>Desulfurococcaceae</taxon>
        <taxon>Desulfurococcus</taxon>
    </lineage>
</organism>
<dbReference type="EMBL" id="CP001140">
    <property type="protein sequence ID" value="ACL11623.1"/>
    <property type="molecule type" value="Genomic_DNA"/>
</dbReference>
<dbReference type="AlphaFoldDB" id="B8D692"/>
<dbReference type="STRING" id="490899.DKAM_1297"/>
<protein>
    <submittedName>
        <fullName evidence="2">DNA polymerase, beta domain protein region</fullName>
    </submittedName>
</protein>
<reference evidence="2 3" key="1">
    <citation type="journal article" date="2009" name="J. Bacteriol.">
        <title>Complete genome sequence of the anaerobic, protein-degrading hyperthermophilic crenarchaeon Desulfurococcus kamchatkensis.</title>
        <authorList>
            <person name="Ravin N.V."/>
            <person name="Mardanov A.V."/>
            <person name="Beletsky A.V."/>
            <person name="Kublanov I.V."/>
            <person name="Kolganova T.V."/>
            <person name="Lebedinsky A.V."/>
            <person name="Chernyh N.A."/>
            <person name="Bonch-Osmolovskaya E.A."/>
            <person name="Skryabin K.G."/>
        </authorList>
    </citation>
    <scope>NUCLEOTIDE SEQUENCE [LARGE SCALE GENOMIC DNA]</scope>
    <source>
        <strain evidence="3">DSM 18924 / JCM 16383 / VKM B-2413 / 1221n</strain>
    </source>
</reference>
<dbReference type="InterPro" id="IPR002934">
    <property type="entry name" value="Polymerase_NTP_transf_dom"/>
</dbReference>
<evidence type="ECO:0000313" key="2">
    <source>
        <dbReference type="EMBL" id="ACL11623.1"/>
    </source>
</evidence>
<dbReference type="eggNOG" id="arCOG04066">
    <property type="taxonomic scope" value="Archaea"/>
</dbReference>
<evidence type="ECO:0000259" key="1">
    <source>
        <dbReference type="Pfam" id="PF01909"/>
    </source>
</evidence>
<proteinExistence type="predicted"/>
<dbReference type="SUPFAM" id="SSF81301">
    <property type="entry name" value="Nucleotidyltransferase"/>
    <property type="match status" value="1"/>
</dbReference>
<dbReference type="CDD" id="cd05403">
    <property type="entry name" value="NT_KNTase_like"/>
    <property type="match status" value="1"/>
</dbReference>
<evidence type="ECO:0000313" key="3">
    <source>
        <dbReference type="Proteomes" id="UP000006903"/>
    </source>
</evidence>
<dbReference type="PIRSF" id="PIRSF005928">
    <property type="entry name" value="Nucleotidltrnsf"/>
    <property type="match status" value="1"/>
</dbReference>
<gene>
    <name evidence="2" type="ordered locus">DKAM_1297</name>
</gene>
<dbReference type="Gene3D" id="3.30.460.10">
    <property type="entry name" value="Beta Polymerase, domain 2"/>
    <property type="match status" value="1"/>
</dbReference>